<dbReference type="Gene3D" id="3.30.2030.20">
    <property type="match status" value="1"/>
</dbReference>
<name>A0AAV2WMR8_MYCNE</name>
<evidence type="ECO:0000256" key="2">
    <source>
        <dbReference type="ARBA" id="ARBA00022475"/>
    </source>
</evidence>
<keyword evidence="3" id="KW-0732">Signal</keyword>
<sequence>MWRTLITFLLAVLLTGCGPMFESEYQGPAEGDSGHGSPAELGVLLERRDAEEVLADRDRMIGEMTTELSRIVPGSRWLPNRDERSSHCGDFGSTDGNIYFSRNYVSEVPVSAALWPQAAQAVIDIAARYGFTDVTGRTENPTDDEAKDLTISDAYGGRVAFGSMVAASLQVTTGCYLTAEAKRKAREAAPS</sequence>
<gene>
    <name evidence="7" type="primary">lppV2</name>
    <name evidence="7" type="ORF">BN1047_03442</name>
</gene>
<accession>A0AAV2WMR8</accession>
<organism evidence="7 8">
    <name type="scientific">Mycolicibacterium neoaurum</name>
    <name type="common">Mycobacterium neoaurum</name>
    <dbReference type="NCBI Taxonomy" id="1795"/>
    <lineage>
        <taxon>Bacteria</taxon>
        <taxon>Bacillati</taxon>
        <taxon>Actinomycetota</taxon>
        <taxon>Actinomycetes</taxon>
        <taxon>Mycobacteriales</taxon>
        <taxon>Mycobacteriaceae</taxon>
        <taxon>Mycolicibacterium</taxon>
    </lineage>
</organism>
<keyword evidence="2" id="KW-1003">Cell membrane</keyword>
<evidence type="ECO:0000256" key="1">
    <source>
        <dbReference type="ARBA" id="ARBA00004193"/>
    </source>
</evidence>
<reference evidence="7" key="2">
    <citation type="submission" date="2015-09" db="EMBL/GenBank/DDBJ databases">
        <title>Draft genome sequence of Mycobacterium neoaurum DSM 44074.</title>
        <authorList>
            <person name="Croce O."/>
            <person name="Robert C."/>
            <person name="Raoult D."/>
            <person name="Drancourt M."/>
        </authorList>
    </citation>
    <scope>NUCLEOTIDE SEQUENCE</scope>
    <source>
        <strain evidence="7">DSM 44074</strain>
    </source>
</reference>
<proteinExistence type="predicted"/>
<evidence type="ECO:0000256" key="6">
    <source>
        <dbReference type="ARBA" id="ARBA00023288"/>
    </source>
</evidence>
<evidence type="ECO:0000256" key="4">
    <source>
        <dbReference type="ARBA" id="ARBA00023136"/>
    </source>
</evidence>
<dbReference type="EMBL" id="LK021339">
    <property type="protein sequence ID" value="CDQ45544.1"/>
    <property type="molecule type" value="Genomic_DNA"/>
</dbReference>
<reference evidence="7" key="1">
    <citation type="submission" date="2014-05" db="EMBL/GenBank/DDBJ databases">
        <authorList>
            <person name="Urmite Genomes"/>
        </authorList>
    </citation>
    <scope>NUCLEOTIDE SEQUENCE</scope>
    <source>
        <strain evidence="7">DSM 44074</strain>
    </source>
</reference>
<comment type="subcellular location">
    <subcellularLocation>
        <location evidence="1">Cell membrane</location>
        <topology evidence="1">Lipid-anchor</topology>
    </subcellularLocation>
</comment>
<dbReference type="Proteomes" id="UP000028864">
    <property type="component" value="Unassembled WGS sequence"/>
</dbReference>
<evidence type="ECO:0000313" key="7">
    <source>
        <dbReference type="EMBL" id="CDQ45544.1"/>
    </source>
</evidence>
<keyword evidence="4" id="KW-0472">Membrane</keyword>
<dbReference type="PROSITE" id="PS51257">
    <property type="entry name" value="PROKAR_LIPOPROTEIN"/>
    <property type="match status" value="1"/>
</dbReference>
<evidence type="ECO:0000313" key="8">
    <source>
        <dbReference type="Proteomes" id="UP000028864"/>
    </source>
</evidence>
<dbReference type="AlphaFoldDB" id="A0AAV2WMR8"/>
<evidence type="ECO:0000256" key="5">
    <source>
        <dbReference type="ARBA" id="ARBA00023139"/>
    </source>
</evidence>
<dbReference type="GO" id="GO:0005886">
    <property type="term" value="C:plasma membrane"/>
    <property type="evidence" value="ECO:0007669"/>
    <property type="project" value="UniProtKB-SubCell"/>
</dbReference>
<dbReference type="Pfam" id="PF16708">
    <property type="entry name" value="LppA"/>
    <property type="match status" value="1"/>
</dbReference>
<keyword evidence="5" id="KW-0564">Palmitate</keyword>
<keyword evidence="6 7" id="KW-0449">Lipoprotein</keyword>
<dbReference type="RefSeq" id="WP_030133460.1">
    <property type="nucleotide sequence ID" value="NZ_JAKNRE010000001.1"/>
</dbReference>
<protein>
    <submittedName>
        <fullName evidence="7">Lipoprotein LPPV</fullName>
    </submittedName>
</protein>
<dbReference type="InterPro" id="IPR032018">
    <property type="entry name" value="LppA/LppB/LprP"/>
</dbReference>
<evidence type="ECO:0000256" key="3">
    <source>
        <dbReference type="ARBA" id="ARBA00022729"/>
    </source>
</evidence>